<keyword evidence="3" id="KW-1185">Reference proteome</keyword>
<protein>
    <submittedName>
        <fullName evidence="2">Uncharacterized protein</fullName>
    </submittedName>
</protein>
<feature type="transmembrane region" description="Helical" evidence="1">
    <location>
        <begin position="160"/>
        <end position="180"/>
    </location>
</feature>
<reference evidence="2 3" key="1">
    <citation type="submission" date="2020-05" db="EMBL/GenBank/DDBJ databases">
        <title>Novel Mycoplasma species detected in Mirounga angustirostris (northern elephant seal) from the USA.</title>
        <authorList>
            <person name="Volokhov D.V."/>
        </authorList>
    </citation>
    <scope>NUCLEOTIDE SEQUENCE [LARGE SCALE GENOMIC DNA]</scope>
    <source>
        <strain evidence="2 3">Mirounga ES2806-NAS</strain>
    </source>
</reference>
<accession>A0A6M4JH94</accession>
<keyword evidence="1" id="KW-0472">Membrane</keyword>
<feature type="transmembrane region" description="Helical" evidence="1">
    <location>
        <begin position="219"/>
        <end position="240"/>
    </location>
</feature>
<feature type="transmembrane region" description="Helical" evidence="1">
    <location>
        <begin position="96"/>
        <end position="114"/>
    </location>
</feature>
<proteinExistence type="predicted"/>
<keyword evidence="1" id="KW-1133">Transmembrane helix</keyword>
<evidence type="ECO:0000313" key="3">
    <source>
        <dbReference type="Proteomes" id="UP000502118"/>
    </source>
</evidence>
<dbReference type="AlphaFoldDB" id="A0A6M4JH94"/>
<keyword evidence="1" id="KW-0812">Transmembrane</keyword>
<dbReference type="NCBIfam" id="NF045846">
    <property type="entry name" value="MSC0882_dom"/>
    <property type="match status" value="1"/>
</dbReference>
<evidence type="ECO:0000256" key="1">
    <source>
        <dbReference type="SAM" id="Phobius"/>
    </source>
</evidence>
<dbReference type="EMBL" id="CP053097">
    <property type="protein sequence ID" value="QJR44392.1"/>
    <property type="molecule type" value="Genomic_DNA"/>
</dbReference>
<feature type="transmembrane region" description="Helical" evidence="1">
    <location>
        <begin position="272"/>
        <end position="294"/>
    </location>
</feature>
<organism evidence="2 3">
    <name type="scientific">Mycoplasma miroungirhinis</name>
    <dbReference type="NCBI Taxonomy" id="754516"/>
    <lineage>
        <taxon>Bacteria</taxon>
        <taxon>Bacillati</taxon>
        <taxon>Mycoplasmatota</taxon>
        <taxon>Mollicutes</taxon>
        <taxon>Mycoplasmataceae</taxon>
        <taxon>Mycoplasma</taxon>
    </lineage>
</organism>
<gene>
    <name evidence="2" type="ORF">HLA92_03055</name>
</gene>
<dbReference type="KEGG" id="mmio:HLA92_03055"/>
<dbReference type="RefSeq" id="WP_171113424.1">
    <property type="nucleotide sequence ID" value="NZ_CP053097.1"/>
</dbReference>
<sequence length="304" mass="36242">MELQPWNKEHSNQNKDTQQTATLSINNTIESKYFESTETKDPEGFIPNSIMRIYKWETVLKIYNIIIICILLATSTILVLLLALKPSLFKLQNTPWVWYILLGFFMLIMLWKLINDLIELSSLKKSIKDYRDTIKREEKTTPAFIVILYRQLTLRQISHNWITIAFTFYFGIFTLIFWAIKDSQWIQYGDLVHKGTNKPAFVLDFKEWINYSFPNPTNWVYVFSSIIIFVIIIHIIWAIFRKIRITNIRDSFGLDTEIIQKIQEQKSKQNRFYAKIFLISILLVLILPFIIYIFTKKIFVRKRG</sequence>
<dbReference type="Proteomes" id="UP000502118">
    <property type="component" value="Chromosome"/>
</dbReference>
<dbReference type="InterPro" id="IPR059214">
    <property type="entry name" value="MSC_0882-like"/>
</dbReference>
<feature type="transmembrane region" description="Helical" evidence="1">
    <location>
        <begin position="62"/>
        <end position="84"/>
    </location>
</feature>
<name>A0A6M4JH94_9MOLU</name>
<evidence type="ECO:0000313" key="2">
    <source>
        <dbReference type="EMBL" id="QJR44392.1"/>
    </source>
</evidence>